<name>A0A1B0B793_9MUSC</name>
<dbReference type="Proteomes" id="UP000092460">
    <property type="component" value="Unassembled WGS sequence"/>
</dbReference>
<dbReference type="EnsemblMetazoa" id="GPPI021123-RA">
    <property type="protein sequence ID" value="GPPI021123-PA"/>
    <property type="gene ID" value="GPPI021123"/>
</dbReference>
<evidence type="ECO:0000313" key="1">
    <source>
        <dbReference type="EnsemblMetazoa" id="GPPI021123-PA"/>
    </source>
</evidence>
<reference evidence="1" key="2">
    <citation type="submission" date="2020-05" db="UniProtKB">
        <authorList>
            <consortium name="EnsemblMetazoa"/>
        </authorList>
    </citation>
    <scope>IDENTIFICATION</scope>
    <source>
        <strain evidence="1">IAEA</strain>
    </source>
</reference>
<accession>A0A1B0B793</accession>
<dbReference type="AlphaFoldDB" id="A0A1B0B793"/>
<reference evidence="2" key="1">
    <citation type="submission" date="2015-01" db="EMBL/GenBank/DDBJ databases">
        <authorList>
            <person name="Aksoy S."/>
            <person name="Warren W."/>
            <person name="Wilson R.K."/>
        </authorList>
    </citation>
    <scope>NUCLEOTIDE SEQUENCE [LARGE SCALE GENOMIC DNA]</scope>
    <source>
        <strain evidence="2">IAEA</strain>
    </source>
</reference>
<protein>
    <submittedName>
        <fullName evidence="1">Uncharacterized protein</fullName>
    </submittedName>
</protein>
<dbReference type="EMBL" id="JXJN01009421">
    <property type="status" value="NOT_ANNOTATED_CDS"/>
    <property type="molecule type" value="Genomic_DNA"/>
</dbReference>
<keyword evidence="2" id="KW-1185">Reference proteome</keyword>
<organism evidence="1 2">
    <name type="scientific">Glossina palpalis gambiensis</name>
    <dbReference type="NCBI Taxonomy" id="67801"/>
    <lineage>
        <taxon>Eukaryota</taxon>
        <taxon>Metazoa</taxon>
        <taxon>Ecdysozoa</taxon>
        <taxon>Arthropoda</taxon>
        <taxon>Hexapoda</taxon>
        <taxon>Insecta</taxon>
        <taxon>Pterygota</taxon>
        <taxon>Neoptera</taxon>
        <taxon>Endopterygota</taxon>
        <taxon>Diptera</taxon>
        <taxon>Brachycera</taxon>
        <taxon>Muscomorpha</taxon>
        <taxon>Hippoboscoidea</taxon>
        <taxon>Glossinidae</taxon>
        <taxon>Glossina</taxon>
    </lineage>
</organism>
<sequence>MTAVSNAALYQCIDNFNSFTGYGVHVRKIKDISECQLAVASGLCLFVHRVPVDIGWIVFVFSSQAIVTLSFLIFTPANGGDVGLASTQALGMNTSKSLMCSDAFCFSMLRCLLTSVSSSSNFIMVSSRSLKVRPKCAATSTRSSSIERIFSVNCKSVSSLVVI</sequence>
<proteinExistence type="predicted"/>
<evidence type="ECO:0000313" key="2">
    <source>
        <dbReference type="Proteomes" id="UP000092460"/>
    </source>
</evidence>
<dbReference type="STRING" id="67801.A0A1B0B793"/>
<dbReference type="VEuPathDB" id="VectorBase:GPPI021123"/>